<keyword evidence="4" id="KW-1185">Reference proteome</keyword>
<feature type="compositionally biased region" description="Basic and acidic residues" evidence="1">
    <location>
        <begin position="11"/>
        <end position="23"/>
    </location>
</feature>
<dbReference type="RefSeq" id="WP_284062160.1">
    <property type="nucleotide sequence ID" value="NZ_CP126158.1"/>
</dbReference>
<reference evidence="3 4" key="1">
    <citation type="journal article" date="2019" name="Int. J. Syst. Evol. Microbiol.">
        <title>The Global Catalogue of Microorganisms (GCM) 10K type strain sequencing project: providing services to taxonomists for standard genome sequencing and annotation.</title>
        <authorList>
            <consortium name="The Broad Institute Genomics Platform"/>
            <consortium name="The Broad Institute Genome Sequencing Center for Infectious Disease"/>
            <person name="Wu L."/>
            <person name="Ma J."/>
        </authorList>
    </citation>
    <scope>NUCLEOTIDE SEQUENCE [LARGE SCALE GENOMIC DNA]</scope>
    <source>
        <strain evidence="3 4">SYNS20</strain>
    </source>
</reference>
<accession>A0ABD5T7M1</accession>
<protein>
    <recommendedName>
        <fullName evidence="5">PH domain-containing protein</fullName>
    </recommendedName>
</protein>
<comment type="caution">
    <text evidence="3">The sequence shown here is derived from an EMBL/GenBank/DDBJ whole genome shotgun (WGS) entry which is preliminary data.</text>
</comment>
<evidence type="ECO:0000256" key="1">
    <source>
        <dbReference type="SAM" id="MobiDB-lite"/>
    </source>
</evidence>
<feature type="transmembrane region" description="Helical" evidence="2">
    <location>
        <begin position="76"/>
        <end position="104"/>
    </location>
</feature>
<organism evidence="3 4">
    <name type="scientific">Halobaculum halobium</name>
    <dbReference type="NCBI Taxonomy" id="3032281"/>
    <lineage>
        <taxon>Archaea</taxon>
        <taxon>Methanobacteriati</taxon>
        <taxon>Methanobacteriota</taxon>
        <taxon>Stenosarchaea group</taxon>
        <taxon>Halobacteria</taxon>
        <taxon>Halobacteriales</taxon>
        <taxon>Haloferacaceae</taxon>
        <taxon>Halobaculum</taxon>
    </lineage>
</organism>
<dbReference type="EMBL" id="JBHSWX010000012">
    <property type="protein sequence ID" value="MFC6785301.1"/>
    <property type="molecule type" value="Genomic_DNA"/>
</dbReference>
<evidence type="ECO:0000256" key="2">
    <source>
        <dbReference type="SAM" id="Phobius"/>
    </source>
</evidence>
<feature type="compositionally biased region" description="Acidic residues" evidence="1">
    <location>
        <begin position="38"/>
        <end position="48"/>
    </location>
</feature>
<dbReference type="Proteomes" id="UP001596443">
    <property type="component" value="Unassembled WGS sequence"/>
</dbReference>
<evidence type="ECO:0008006" key="5">
    <source>
        <dbReference type="Google" id="ProtNLM"/>
    </source>
</evidence>
<keyword evidence="2" id="KW-0472">Membrane</keyword>
<keyword evidence="2" id="KW-1133">Transmembrane helix</keyword>
<proteinExistence type="predicted"/>
<feature type="transmembrane region" description="Helical" evidence="2">
    <location>
        <begin position="286"/>
        <end position="306"/>
    </location>
</feature>
<evidence type="ECO:0000313" key="3">
    <source>
        <dbReference type="EMBL" id="MFC6785301.1"/>
    </source>
</evidence>
<feature type="transmembrane region" description="Helical" evidence="2">
    <location>
        <begin position="151"/>
        <end position="168"/>
    </location>
</feature>
<feature type="transmembrane region" description="Helical" evidence="2">
    <location>
        <begin position="174"/>
        <end position="193"/>
    </location>
</feature>
<dbReference type="GeneID" id="81208325"/>
<keyword evidence="2" id="KW-0812">Transmembrane</keyword>
<name>A0ABD5T7M1_9EURY</name>
<dbReference type="AlphaFoldDB" id="A0ABD5T7M1"/>
<gene>
    <name evidence="3" type="ORF">ACFQFD_04730</name>
</gene>
<sequence>MVPAPSDSTDPAEHHYSSRRGEPADGGEDGSGAKNGEDVDSGGDDGDGSIDRDEGGDCESVVSWDLSTETDRVAGAVLLAGVGLIVGLPVGALVLGGAVVAAISLLEQNLVLLGALAAAVVVAVAISRAEFTAIRIANRNRTGSGTGTRRMVVATLLGGVAHAVLIAIAGAVEYSYGLVAVGFVTIAASAVFAGEGRVDPAAGTVDYCGDELPLGAIRSFRAVGFAGRVVVLPRYRGGVPTASRAVTFSREAYAAAEPLLRAGVRGDSDALGPVERPRRLPRAVRITAAVIATGMVSVAAAVHLLAPPDLAVVVPLLVAGEIPVIAVLLWYAYAG</sequence>
<feature type="region of interest" description="Disordered" evidence="1">
    <location>
        <begin position="1"/>
        <end position="58"/>
    </location>
</feature>
<feature type="transmembrane region" description="Helical" evidence="2">
    <location>
        <begin position="110"/>
        <end position="131"/>
    </location>
</feature>
<feature type="transmembrane region" description="Helical" evidence="2">
    <location>
        <begin position="312"/>
        <end position="333"/>
    </location>
</feature>
<evidence type="ECO:0000313" key="4">
    <source>
        <dbReference type="Proteomes" id="UP001596443"/>
    </source>
</evidence>